<dbReference type="AlphaFoldDB" id="A0A1C4YXE6"/>
<dbReference type="Gene3D" id="3.40.1190.20">
    <property type="match status" value="1"/>
</dbReference>
<evidence type="ECO:0000313" key="1">
    <source>
        <dbReference type="EMBL" id="SCF25405.1"/>
    </source>
</evidence>
<evidence type="ECO:0000313" key="2">
    <source>
        <dbReference type="Proteomes" id="UP000198551"/>
    </source>
</evidence>
<organism evidence="1 2">
    <name type="scientific">Micromonospora marina</name>
    <dbReference type="NCBI Taxonomy" id="307120"/>
    <lineage>
        <taxon>Bacteria</taxon>
        <taxon>Bacillati</taxon>
        <taxon>Actinomycetota</taxon>
        <taxon>Actinomycetes</taxon>
        <taxon>Micromonosporales</taxon>
        <taxon>Micromonosporaceae</taxon>
        <taxon>Micromonospora</taxon>
    </lineage>
</organism>
<dbReference type="InterPro" id="IPR029056">
    <property type="entry name" value="Ribokinase-like"/>
</dbReference>
<evidence type="ECO:0008006" key="3">
    <source>
        <dbReference type="Google" id="ProtNLM"/>
    </source>
</evidence>
<dbReference type="SUPFAM" id="SSF53613">
    <property type="entry name" value="Ribokinase-like"/>
    <property type="match status" value="1"/>
</dbReference>
<name>A0A1C4YXE6_9ACTN</name>
<sequence length="240" mass="24586">MPPATGPDLACFGYLAYAQVFSVTAYPAANSGTCVTQIIPSLAGDAPIAALTARQLGTHVSLVSNPVSLDPAGLTVLHTLDTIGVAHQAVPAAMSGPGTPQLTIVTDEAGTRTWYAWLGTATNHLNTADPTPLATARLAYIDCYRVIDLAAAAAITASRAPLLLNLGGDPLSEAVASAASNRRVAFVQTNLDEADADQAESLATALHERIAADTIVITLTAERFPGQPGPLVARKGPGPE</sequence>
<dbReference type="RefSeq" id="WP_091047166.1">
    <property type="nucleotide sequence ID" value="NZ_FMCV01000013.1"/>
</dbReference>
<proteinExistence type="predicted"/>
<keyword evidence="2" id="KW-1185">Reference proteome</keyword>
<protein>
    <recommendedName>
        <fullName evidence="3">PfkB family carbohydrate kinase</fullName>
    </recommendedName>
</protein>
<gene>
    <name evidence="1" type="ORF">GA0070215_11376</name>
</gene>
<accession>A0A1C4YXE6</accession>
<reference evidence="2" key="1">
    <citation type="submission" date="2016-06" db="EMBL/GenBank/DDBJ databases">
        <authorList>
            <person name="Varghese N."/>
        </authorList>
    </citation>
    <scope>NUCLEOTIDE SEQUENCE [LARGE SCALE GENOMIC DNA]</scope>
    <source>
        <strain evidence="2">DSM 45555</strain>
    </source>
</reference>
<dbReference type="Proteomes" id="UP000198551">
    <property type="component" value="Unassembled WGS sequence"/>
</dbReference>
<dbReference type="EMBL" id="FMCV01000013">
    <property type="protein sequence ID" value="SCF25405.1"/>
    <property type="molecule type" value="Genomic_DNA"/>
</dbReference>